<feature type="domain" description="VOC" evidence="1">
    <location>
        <begin position="163"/>
        <end position="286"/>
    </location>
</feature>
<dbReference type="Pfam" id="PF07985">
    <property type="entry name" value="SRR1"/>
    <property type="match status" value="1"/>
</dbReference>
<evidence type="ECO:0000313" key="2">
    <source>
        <dbReference type="EMBL" id="KAG7294598.1"/>
    </source>
</evidence>
<dbReference type="InterPro" id="IPR037523">
    <property type="entry name" value="VOC_core"/>
</dbReference>
<comment type="caution">
    <text evidence="2">The sequence shown here is derived from an EMBL/GenBank/DDBJ whole genome shotgun (WGS) entry which is preliminary data.</text>
</comment>
<dbReference type="SUPFAM" id="SSF54593">
    <property type="entry name" value="Glyoxalase/Bleomycin resistance protein/Dihydroxybiphenyl dioxygenase"/>
    <property type="match status" value="1"/>
</dbReference>
<proteinExistence type="predicted"/>
<dbReference type="PANTHER" id="PTHR42080:SF3">
    <property type="entry name" value="SRR1-LIKE DOMAIN-CONTAINING PROTEIN"/>
    <property type="match status" value="1"/>
</dbReference>
<dbReference type="FunFam" id="3.10.180.10:FF:000039">
    <property type="entry name" value="Trihydroxytoluene oxygenase (AFU_orthologue AFUA_8G02470)"/>
    <property type="match status" value="1"/>
</dbReference>
<accession>A0AAD4F6Q4</accession>
<dbReference type="Gene3D" id="3.10.180.10">
    <property type="entry name" value="2,3-Dihydroxybiphenyl 1,2-Dioxygenase, domain 1"/>
    <property type="match status" value="2"/>
</dbReference>
<dbReference type="InterPro" id="IPR012942">
    <property type="entry name" value="SRR1-like"/>
</dbReference>
<dbReference type="PROSITE" id="PS51819">
    <property type="entry name" value="VOC"/>
    <property type="match status" value="1"/>
</dbReference>
<dbReference type="AlphaFoldDB" id="A0AAD4F6Q4"/>
<dbReference type="PANTHER" id="PTHR42080">
    <property type="entry name" value="SRR1 DOMAIN-CONTAINING PROTEIN"/>
    <property type="match status" value="1"/>
</dbReference>
<evidence type="ECO:0000259" key="1">
    <source>
        <dbReference type="PROSITE" id="PS51819"/>
    </source>
</evidence>
<dbReference type="CDD" id="cd07267">
    <property type="entry name" value="THT_Oxygenase_N"/>
    <property type="match status" value="1"/>
</dbReference>
<evidence type="ECO:0000313" key="3">
    <source>
        <dbReference type="Proteomes" id="UP001197093"/>
    </source>
</evidence>
<dbReference type="Pfam" id="PF00903">
    <property type="entry name" value="Glyoxalase"/>
    <property type="match status" value="1"/>
</dbReference>
<dbReference type="Proteomes" id="UP001197093">
    <property type="component" value="Unassembled WGS sequence"/>
</dbReference>
<organism evidence="2 3">
    <name type="scientific">Staphylotrichum longicolle</name>
    <dbReference type="NCBI Taxonomy" id="669026"/>
    <lineage>
        <taxon>Eukaryota</taxon>
        <taxon>Fungi</taxon>
        <taxon>Dikarya</taxon>
        <taxon>Ascomycota</taxon>
        <taxon>Pezizomycotina</taxon>
        <taxon>Sordariomycetes</taxon>
        <taxon>Sordariomycetidae</taxon>
        <taxon>Sordariales</taxon>
        <taxon>Chaetomiaceae</taxon>
        <taxon>Staphylotrichum</taxon>
    </lineage>
</organism>
<dbReference type="EMBL" id="JAHCVI010000001">
    <property type="protein sequence ID" value="KAG7294598.1"/>
    <property type="molecule type" value="Genomic_DNA"/>
</dbReference>
<protein>
    <recommendedName>
        <fullName evidence="1">VOC domain-containing protein</fullName>
    </recommendedName>
</protein>
<name>A0AAD4F6Q4_9PEZI</name>
<dbReference type="FunFam" id="3.10.180.10:FF:000034">
    <property type="entry name" value="Glyoxalase/Bleomycin resistance protein/Dihydroxybiphenyl dioxygenase"/>
    <property type="match status" value="1"/>
</dbReference>
<reference evidence="2" key="1">
    <citation type="submission" date="2023-02" db="EMBL/GenBank/DDBJ databases">
        <authorList>
            <person name="Palmer J.M."/>
        </authorList>
    </citation>
    <scope>NUCLEOTIDE SEQUENCE</scope>
    <source>
        <strain evidence="2">FW57</strain>
    </source>
</reference>
<sequence>MGSKQQPPKIKLVRIAQVYYTHADLDQARQFLDDFGFSVAEDRGDTVYFKGYGTDPFILCATKGDSNEFGGAAFVVESMADLELASQTLPKATAVEDSDAPGGGKRVTFRDPVDDFPFHLVYGQTPAAPLADSTELQYNYPRVKHRAVNKTQRFEKAPAPVHKLGHFGCCVTDFAKAFEFYQTRFNLKPSDVIHDPTGRDITTFLHLDRGMEQVDHHTFFFFEGPKFHVHHSSFEVHDFDIQSLGHQWLRDKGYDLVWGVGRHVLGSQIFDYWWDRSGFILEHYADGDLVDETTPISRGKASQPTYQPAPQQYEESVRARQDAFDRLRELYNQGVPFFSKGVFRHVVAQLDHCRAKPRPPGDADPHVISIPALDGTTVKLELETGKRMVREFDVDFIVGEPYLDYHTVQHLTRSDEMFDFVPNMAYCSTTLFYRLKPCPLPVNESLAPPDCDPVGDVQKVFDAGVGAWRASEDCKRLQSFLETTALPKITKIAAFACASMANDEHPRAQARSAHQHALILTVRDCLVNRSGSDEQQPEIKCVAQDPFYSDADERVLQKAGISVLGDPRGFLEVDDETVVLSFSPDIPVRQIVADIARPAVMIWDHVKSEAEAVEFWNKRLPGFDPGHTCDPESSRLREMVQAHYLAPVALGSKELFGAASVYVRSD</sequence>
<gene>
    <name evidence="2" type="ORF">NEMBOFW57_004674</name>
</gene>
<dbReference type="InterPro" id="IPR029068">
    <property type="entry name" value="Glyas_Bleomycin-R_OHBP_Dase"/>
</dbReference>
<keyword evidence="3" id="KW-1185">Reference proteome</keyword>
<dbReference type="InterPro" id="IPR004360">
    <property type="entry name" value="Glyas_Fos-R_dOase_dom"/>
</dbReference>